<reference evidence="3" key="1">
    <citation type="journal article" date="2019" name="Int. J. Syst. Evol. Microbiol.">
        <title>The Global Catalogue of Microorganisms (GCM) 10K type strain sequencing project: providing services to taxonomists for standard genome sequencing and annotation.</title>
        <authorList>
            <consortium name="The Broad Institute Genomics Platform"/>
            <consortium name="The Broad Institute Genome Sequencing Center for Infectious Disease"/>
            <person name="Wu L."/>
            <person name="Ma J."/>
        </authorList>
    </citation>
    <scope>NUCLEOTIDE SEQUENCE [LARGE SCALE GENOMIC DNA]</scope>
    <source>
        <strain evidence="3">JCM 17666</strain>
    </source>
</reference>
<evidence type="ECO:0000313" key="2">
    <source>
        <dbReference type="EMBL" id="GAA4344023.1"/>
    </source>
</evidence>
<evidence type="ECO:0000313" key="3">
    <source>
        <dbReference type="Proteomes" id="UP001501671"/>
    </source>
</evidence>
<dbReference type="EMBL" id="BAABFO010000042">
    <property type="protein sequence ID" value="GAA4344023.1"/>
    <property type="molecule type" value="Genomic_DNA"/>
</dbReference>
<dbReference type="Pfam" id="PF13657">
    <property type="entry name" value="Couple_hipA"/>
    <property type="match status" value="1"/>
</dbReference>
<protein>
    <recommendedName>
        <fullName evidence="1">HipA N-terminal subdomain 1 domain-containing protein</fullName>
    </recommendedName>
</protein>
<keyword evidence="3" id="KW-1185">Reference proteome</keyword>
<comment type="caution">
    <text evidence="2">The sequence shown here is derived from an EMBL/GenBank/DDBJ whole genome shotgun (WGS) entry which is preliminary data.</text>
</comment>
<gene>
    <name evidence="2" type="ORF">GCM10023144_47390</name>
</gene>
<proteinExistence type="predicted"/>
<sequence length="103" mass="11042">MAGAAAMAERSPDLYIDRTRVGHLRERDGIWAFEYSPEWLAEPLDRLAGRIGVAAEQVCAEAEAANAQWAGDGRVAAALAGEMRCLRALRATVIAEMASRLAG</sequence>
<dbReference type="InterPro" id="IPR017508">
    <property type="entry name" value="HipA_N1"/>
</dbReference>
<evidence type="ECO:0000259" key="1">
    <source>
        <dbReference type="Pfam" id="PF13657"/>
    </source>
</evidence>
<dbReference type="Proteomes" id="UP001501671">
    <property type="component" value="Unassembled WGS sequence"/>
</dbReference>
<organism evidence="2 3">
    <name type="scientific">Pigmentiphaga soli</name>
    <dbReference type="NCBI Taxonomy" id="1007095"/>
    <lineage>
        <taxon>Bacteria</taxon>
        <taxon>Pseudomonadati</taxon>
        <taxon>Pseudomonadota</taxon>
        <taxon>Betaproteobacteria</taxon>
        <taxon>Burkholderiales</taxon>
        <taxon>Alcaligenaceae</taxon>
        <taxon>Pigmentiphaga</taxon>
    </lineage>
</organism>
<accession>A0ABP8HT62</accession>
<feature type="domain" description="HipA N-terminal subdomain 1" evidence="1">
    <location>
        <begin position="14"/>
        <end position="103"/>
    </location>
</feature>
<name>A0ABP8HT62_9BURK</name>